<keyword evidence="2" id="KW-1185">Reference proteome</keyword>
<name>A0A3N4HGN0_ASCIM</name>
<dbReference type="Proteomes" id="UP000275078">
    <property type="component" value="Unassembled WGS sequence"/>
</dbReference>
<gene>
    <name evidence="1" type="ORF">BJ508DRAFT_313994</name>
</gene>
<evidence type="ECO:0000313" key="1">
    <source>
        <dbReference type="EMBL" id="RPA73252.1"/>
    </source>
</evidence>
<dbReference type="AlphaFoldDB" id="A0A3N4HGN0"/>
<evidence type="ECO:0000313" key="2">
    <source>
        <dbReference type="Proteomes" id="UP000275078"/>
    </source>
</evidence>
<proteinExistence type="predicted"/>
<reference evidence="1 2" key="1">
    <citation type="journal article" date="2018" name="Nat. Ecol. Evol.">
        <title>Pezizomycetes genomes reveal the molecular basis of ectomycorrhizal truffle lifestyle.</title>
        <authorList>
            <person name="Murat C."/>
            <person name="Payen T."/>
            <person name="Noel B."/>
            <person name="Kuo A."/>
            <person name="Morin E."/>
            <person name="Chen J."/>
            <person name="Kohler A."/>
            <person name="Krizsan K."/>
            <person name="Balestrini R."/>
            <person name="Da Silva C."/>
            <person name="Montanini B."/>
            <person name="Hainaut M."/>
            <person name="Levati E."/>
            <person name="Barry K.W."/>
            <person name="Belfiori B."/>
            <person name="Cichocki N."/>
            <person name="Clum A."/>
            <person name="Dockter R.B."/>
            <person name="Fauchery L."/>
            <person name="Guy J."/>
            <person name="Iotti M."/>
            <person name="Le Tacon F."/>
            <person name="Lindquist E.A."/>
            <person name="Lipzen A."/>
            <person name="Malagnac F."/>
            <person name="Mello A."/>
            <person name="Molinier V."/>
            <person name="Miyauchi S."/>
            <person name="Poulain J."/>
            <person name="Riccioni C."/>
            <person name="Rubini A."/>
            <person name="Sitrit Y."/>
            <person name="Splivallo R."/>
            <person name="Traeger S."/>
            <person name="Wang M."/>
            <person name="Zifcakova L."/>
            <person name="Wipf D."/>
            <person name="Zambonelli A."/>
            <person name="Paolocci F."/>
            <person name="Nowrousian M."/>
            <person name="Ottonello S."/>
            <person name="Baldrian P."/>
            <person name="Spatafora J.W."/>
            <person name="Henrissat B."/>
            <person name="Nagy L.G."/>
            <person name="Aury J.M."/>
            <person name="Wincker P."/>
            <person name="Grigoriev I.V."/>
            <person name="Bonfante P."/>
            <person name="Martin F.M."/>
        </authorList>
    </citation>
    <scope>NUCLEOTIDE SEQUENCE [LARGE SCALE GENOMIC DNA]</scope>
    <source>
        <strain evidence="1 2">RN42</strain>
    </source>
</reference>
<protein>
    <submittedName>
        <fullName evidence="1">Uncharacterized protein</fullName>
    </submittedName>
</protein>
<organism evidence="1 2">
    <name type="scientific">Ascobolus immersus RN42</name>
    <dbReference type="NCBI Taxonomy" id="1160509"/>
    <lineage>
        <taxon>Eukaryota</taxon>
        <taxon>Fungi</taxon>
        <taxon>Dikarya</taxon>
        <taxon>Ascomycota</taxon>
        <taxon>Pezizomycotina</taxon>
        <taxon>Pezizomycetes</taxon>
        <taxon>Pezizales</taxon>
        <taxon>Ascobolaceae</taxon>
        <taxon>Ascobolus</taxon>
    </lineage>
</organism>
<accession>A0A3N4HGN0</accession>
<sequence>MPRRNRNSPKYIPCPSSPYDPSYMGPVLIPSNRNIPLPLSSYRPFEDRHGMASRIQKLWQIPPITAILLPNGIRSRSNCSSVFRVLTSDPDCVYEYTETWTGDYDAGPLLLRRLYPDGKRDSWVEGSGDALRKLIREEEESRAREAREAKWEHPLAEVTEEEEAAVMGLMPLKWMGLRATEKCHAAVFWLKRGKPSVESEKERDTFVKEWEKHQNDSGCTFQRRECNEGQGVEDVPVAGDSVEVGGFRM</sequence>
<dbReference type="EMBL" id="ML119828">
    <property type="protein sequence ID" value="RPA73252.1"/>
    <property type="molecule type" value="Genomic_DNA"/>
</dbReference>